<comment type="function">
    <text evidence="3">Allows the formation of correctly charged Asn-tRNA(Asn) or Gln-tRNA(Gln) through the transamidation of misacylated Asp-tRNA(Asn) or Glu-tRNA(Gln) in organisms which lack either or both of asparaginyl-tRNA or glutaminyl-tRNA synthetases. The reaction takes place in the presence of glutamine and ATP through an activated phospho-Asp-tRNA(Asn) or phospho-Glu-tRNA(Gln).</text>
</comment>
<keyword evidence="7" id="KW-1185">Reference proteome</keyword>
<evidence type="ECO:0000313" key="6">
    <source>
        <dbReference type="EMBL" id="UQK58639.1"/>
    </source>
</evidence>
<evidence type="ECO:0000256" key="1">
    <source>
        <dbReference type="ARBA" id="ARBA00010757"/>
    </source>
</evidence>
<evidence type="ECO:0000256" key="5">
    <source>
        <dbReference type="ARBA" id="ARBA00047913"/>
    </source>
</evidence>
<dbReference type="Gene3D" id="1.10.20.60">
    <property type="entry name" value="Glu-tRNAGln amidotransferase C subunit, N-terminal domain"/>
    <property type="match status" value="1"/>
</dbReference>
<comment type="catalytic activity">
    <reaction evidence="5">
        <text>L-glutamyl-tRNA(Gln) + L-glutamine + ATP + H2O = L-glutaminyl-tRNA(Gln) + L-glutamate + ADP + phosphate + H(+)</text>
        <dbReference type="Rhea" id="RHEA:17521"/>
        <dbReference type="Rhea" id="RHEA-COMP:9681"/>
        <dbReference type="Rhea" id="RHEA-COMP:9684"/>
        <dbReference type="ChEBI" id="CHEBI:15377"/>
        <dbReference type="ChEBI" id="CHEBI:15378"/>
        <dbReference type="ChEBI" id="CHEBI:29985"/>
        <dbReference type="ChEBI" id="CHEBI:30616"/>
        <dbReference type="ChEBI" id="CHEBI:43474"/>
        <dbReference type="ChEBI" id="CHEBI:58359"/>
        <dbReference type="ChEBI" id="CHEBI:78520"/>
        <dbReference type="ChEBI" id="CHEBI:78521"/>
        <dbReference type="ChEBI" id="CHEBI:456216"/>
    </reaction>
</comment>
<evidence type="ECO:0000256" key="3">
    <source>
        <dbReference type="ARBA" id="ARBA00024799"/>
    </source>
</evidence>
<evidence type="ECO:0000313" key="7">
    <source>
        <dbReference type="Proteomes" id="UP000831151"/>
    </source>
</evidence>
<dbReference type="Proteomes" id="UP000831151">
    <property type="component" value="Chromosome"/>
</dbReference>
<dbReference type="InterPro" id="IPR003837">
    <property type="entry name" value="GatC"/>
</dbReference>
<comment type="catalytic activity">
    <reaction evidence="4">
        <text>L-aspartyl-tRNA(Asn) + L-glutamine + ATP + H2O = L-asparaginyl-tRNA(Asn) + L-glutamate + ADP + phosphate + 2 H(+)</text>
        <dbReference type="Rhea" id="RHEA:14513"/>
        <dbReference type="Rhea" id="RHEA-COMP:9674"/>
        <dbReference type="Rhea" id="RHEA-COMP:9677"/>
        <dbReference type="ChEBI" id="CHEBI:15377"/>
        <dbReference type="ChEBI" id="CHEBI:15378"/>
        <dbReference type="ChEBI" id="CHEBI:29985"/>
        <dbReference type="ChEBI" id="CHEBI:30616"/>
        <dbReference type="ChEBI" id="CHEBI:43474"/>
        <dbReference type="ChEBI" id="CHEBI:58359"/>
        <dbReference type="ChEBI" id="CHEBI:78515"/>
        <dbReference type="ChEBI" id="CHEBI:78516"/>
        <dbReference type="ChEBI" id="CHEBI:456216"/>
    </reaction>
</comment>
<evidence type="ECO:0000256" key="4">
    <source>
        <dbReference type="ARBA" id="ARBA00047380"/>
    </source>
</evidence>
<dbReference type="Pfam" id="PF02686">
    <property type="entry name" value="GatC"/>
    <property type="match status" value="1"/>
</dbReference>
<comment type="subunit">
    <text evidence="2">Heterotrimer of A, B and C subunits.</text>
</comment>
<organism evidence="6 7">
    <name type="scientific">Fenollaria massiliensis</name>
    <dbReference type="NCBI Taxonomy" id="938288"/>
    <lineage>
        <taxon>Bacteria</taxon>
        <taxon>Bacillati</taxon>
        <taxon>Bacillota</taxon>
        <taxon>Clostridia</taxon>
        <taxon>Eubacteriales</taxon>
        <taxon>Fenollaria</taxon>
    </lineage>
</organism>
<accession>A0A9E7DIT5</accession>
<dbReference type="KEGG" id="fms:M1R53_05205"/>
<dbReference type="RefSeq" id="WP_249242233.1">
    <property type="nucleotide sequence ID" value="NZ_CP096649.1"/>
</dbReference>
<dbReference type="SUPFAM" id="SSF141000">
    <property type="entry name" value="Glu-tRNAGln amidotransferase C subunit"/>
    <property type="match status" value="1"/>
</dbReference>
<name>A0A9E7DIT5_9FIRM</name>
<comment type="similarity">
    <text evidence="1">Belongs to the GatC family.</text>
</comment>
<protein>
    <submittedName>
        <fullName evidence="6">Asp-tRNA(Asn)/Glu-tRNA(Gln) amidotransferase subunit GatC</fullName>
    </submittedName>
</protein>
<sequence length="98" mass="11441">MMEKKDIENLCYTARLAIDESDMDTFTKKFNDIIKMISVVNELDDKDIPKTYQVNEYKESLLSKDEVDSEYSLSKEDALKNAPEEKFGFFKLKRVVEG</sequence>
<dbReference type="NCBIfam" id="TIGR00135">
    <property type="entry name" value="gatC"/>
    <property type="match status" value="1"/>
</dbReference>
<proteinExistence type="inferred from homology"/>
<reference evidence="6" key="1">
    <citation type="submission" date="2022-04" db="EMBL/GenBank/DDBJ databases">
        <title>Complete genome sequences of Ezakiella coagulans and Fenollaria massiliensis.</title>
        <authorList>
            <person name="France M.T."/>
            <person name="Clifford J."/>
            <person name="Narina S."/>
            <person name="Rutt L."/>
            <person name="Ravel J."/>
        </authorList>
    </citation>
    <scope>NUCLEOTIDE SEQUENCE</scope>
    <source>
        <strain evidence="6">C0061C2</strain>
    </source>
</reference>
<evidence type="ECO:0000256" key="2">
    <source>
        <dbReference type="ARBA" id="ARBA00011123"/>
    </source>
</evidence>
<gene>
    <name evidence="6" type="primary">gatC</name>
    <name evidence="6" type="ORF">M1R53_05205</name>
</gene>
<dbReference type="GO" id="GO:0006450">
    <property type="term" value="P:regulation of translational fidelity"/>
    <property type="evidence" value="ECO:0007669"/>
    <property type="project" value="InterPro"/>
</dbReference>
<dbReference type="InterPro" id="IPR036113">
    <property type="entry name" value="Asp/Glu-ADT_sf_sub_c"/>
</dbReference>
<dbReference type="AlphaFoldDB" id="A0A9E7DIT5"/>
<dbReference type="EMBL" id="CP096649">
    <property type="protein sequence ID" value="UQK58639.1"/>
    <property type="molecule type" value="Genomic_DNA"/>
</dbReference>